<dbReference type="InterPro" id="IPR023187">
    <property type="entry name" value="Tscrpt_reg_MarR-type_CS"/>
</dbReference>
<keyword evidence="1" id="KW-0805">Transcription regulation</keyword>
<dbReference type="Proteomes" id="UP001148313">
    <property type="component" value="Unassembled WGS sequence"/>
</dbReference>
<dbReference type="Gene3D" id="1.10.10.10">
    <property type="entry name" value="Winged helix-like DNA-binding domain superfamily/Winged helix DNA-binding domain"/>
    <property type="match status" value="1"/>
</dbReference>
<evidence type="ECO:0000256" key="4">
    <source>
        <dbReference type="SAM" id="MobiDB-lite"/>
    </source>
</evidence>
<dbReference type="InterPro" id="IPR000835">
    <property type="entry name" value="HTH_MarR-typ"/>
</dbReference>
<dbReference type="PANTHER" id="PTHR33164:SF43">
    <property type="entry name" value="HTH-TYPE TRANSCRIPTIONAL REPRESSOR YETL"/>
    <property type="match status" value="1"/>
</dbReference>
<accession>A0ABT4VV63</accession>
<evidence type="ECO:0000259" key="5">
    <source>
        <dbReference type="PROSITE" id="PS50995"/>
    </source>
</evidence>
<sequence length="182" mass="19883">MAQATQRLKAMNLEDLPNGVSVLAVAVFRLSRTLRLAVSQIVSQEDDIGLVAWRVLVGLNLVPDATQTELVDFTRTEQAQLSRVLKDMEARDLIRSDPAPGDRRSKIFSLTERGRSKHGILLPHVKQLTDALDAALTAEEREQFLSMCGRIAAASQKAGPNRIARAGRSGGVPAQTQMEVTK</sequence>
<name>A0ABT4VV63_9HYPH</name>
<dbReference type="SMART" id="SM00347">
    <property type="entry name" value="HTH_MARR"/>
    <property type="match status" value="1"/>
</dbReference>
<keyword evidence="7" id="KW-1185">Reference proteome</keyword>
<dbReference type="PROSITE" id="PS50995">
    <property type="entry name" value="HTH_MARR_2"/>
    <property type="match status" value="1"/>
</dbReference>
<protein>
    <submittedName>
        <fullName evidence="6">MarR family winged helix-turn-helix transcriptional regulator</fullName>
    </submittedName>
</protein>
<keyword evidence="2" id="KW-0238">DNA-binding</keyword>
<dbReference type="PROSITE" id="PS01117">
    <property type="entry name" value="HTH_MARR_1"/>
    <property type="match status" value="1"/>
</dbReference>
<evidence type="ECO:0000256" key="3">
    <source>
        <dbReference type="ARBA" id="ARBA00023163"/>
    </source>
</evidence>
<gene>
    <name evidence="6" type="ORF">OOZ53_21320</name>
</gene>
<proteinExistence type="predicted"/>
<comment type="caution">
    <text evidence="6">The sequence shown here is derived from an EMBL/GenBank/DDBJ whole genome shotgun (WGS) entry which is preliminary data.</text>
</comment>
<dbReference type="InterPro" id="IPR036388">
    <property type="entry name" value="WH-like_DNA-bd_sf"/>
</dbReference>
<dbReference type="RefSeq" id="WP_271091757.1">
    <property type="nucleotide sequence ID" value="NZ_JAPJZH010000017.1"/>
</dbReference>
<dbReference type="PRINTS" id="PR00598">
    <property type="entry name" value="HTHMARR"/>
</dbReference>
<dbReference type="EMBL" id="JAPJZH010000017">
    <property type="protein sequence ID" value="MDA4847912.1"/>
    <property type="molecule type" value="Genomic_DNA"/>
</dbReference>
<dbReference type="Pfam" id="PF12802">
    <property type="entry name" value="MarR_2"/>
    <property type="match status" value="1"/>
</dbReference>
<dbReference type="InterPro" id="IPR036390">
    <property type="entry name" value="WH_DNA-bd_sf"/>
</dbReference>
<reference evidence="6" key="1">
    <citation type="submission" date="2022-11" db="EMBL/GenBank/DDBJ databases">
        <title>Hoeflea poritis sp. nov., isolated from scleractinian coral Porites lutea.</title>
        <authorList>
            <person name="Zhang G."/>
            <person name="Wei Q."/>
            <person name="Cai L."/>
        </authorList>
    </citation>
    <scope>NUCLEOTIDE SEQUENCE</scope>
    <source>
        <strain evidence="6">E7-10</strain>
    </source>
</reference>
<evidence type="ECO:0000256" key="2">
    <source>
        <dbReference type="ARBA" id="ARBA00023125"/>
    </source>
</evidence>
<evidence type="ECO:0000256" key="1">
    <source>
        <dbReference type="ARBA" id="ARBA00023015"/>
    </source>
</evidence>
<evidence type="ECO:0000313" key="6">
    <source>
        <dbReference type="EMBL" id="MDA4847912.1"/>
    </source>
</evidence>
<evidence type="ECO:0000313" key="7">
    <source>
        <dbReference type="Proteomes" id="UP001148313"/>
    </source>
</evidence>
<feature type="region of interest" description="Disordered" evidence="4">
    <location>
        <begin position="159"/>
        <end position="182"/>
    </location>
</feature>
<feature type="domain" description="HTH marR-type" evidence="5">
    <location>
        <begin position="20"/>
        <end position="153"/>
    </location>
</feature>
<dbReference type="PANTHER" id="PTHR33164">
    <property type="entry name" value="TRANSCRIPTIONAL REGULATOR, MARR FAMILY"/>
    <property type="match status" value="1"/>
</dbReference>
<organism evidence="6 7">
    <name type="scientific">Hoeflea poritis</name>
    <dbReference type="NCBI Taxonomy" id="2993659"/>
    <lineage>
        <taxon>Bacteria</taxon>
        <taxon>Pseudomonadati</taxon>
        <taxon>Pseudomonadota</taxon>
        <taxon>Alphaproteobacteria</taxon>
        <taxon>Hyphomicrobiales</taxon>
        <taxon>Rhizobiaceae</taxon>
        <taxon>Hoeflea</taxon>
    </lineage>
</organism>
<dbReference type="SUPFAM" id="SSF46785">
    <property type="entry name" value="Winged helix' DNA-binding domain"/>
    <property type="match status" value="1"/>
</dbReference>
<dbReference type="InterPro" id="IPR039422">
    <property type="entry name" value="MarR/SlyA-like"/>
</dbReference>
<keyword evidence="3" id="KW-0804">Transcription</keyword>